<dbReference type="Proteomes" id="UP000827872">
    <property type="component" value="Linkage Group LG06"/>
</dbReference>
<sequence>MYRREQRWFVENGLSQKVLLCCGKTSRPQVGQVEQNTDGSFLFILLPSSVCGKRPLVPKNGGSMQTVGGADALPGAWPWVVSLQLPAPTGHKHSCEGSLVTAQWVLTAAHCFGNKRNLPHWRAVIGASNLSALGSEVHVRFAKQVVLHEQYQPGLAANDIALLELDQPVKCSKYIQPACVPDGSVRLVDLSNCYISGWSITKEHCED</sequence>
<evidence type="ECO:0000313" key="2">
    <source>
        <dbReference type="Proteomes" id="UP000827872"/>
    </source>
</evidence>
<name>A0ACB8FM13_9SAUR</name>
<accession>A0ACB8FM13</accession>
<dbReference type="EMBL" id="CM037619">
    <property type="protein sequence ID" value="KAH8006327.1"/>
    <property type="molecule type" value="Genomic_DNA"/>
</dbReference>
<comment type="caution">
    <text evidence="1">The sequence shown here is derived from an EMBL/GenBank/DDBJ whole genome shotgun (WGS) entry which is preliminary data.</text>
</comment>
<evidence type="ECO:0000313" key="1">
    <source>
        <dbReference type="EMBL" id="KAH8006327.1"/>
    </source>
</evidence>
<reference evidence="1" key="1">
    <citation type="submission" date="2021-08" db="EMBL/GenBank/DDBJ databases">
        <title>The first chromosome-level gecko genome reveals the dynamic sex chromosomes of Neotropical dwarf geckos (Sphaerodactylidae: Sphaerodactylus).</title>
        <authorList>
            <person name="Pinto B.J."/>
            <person name="Keating S.E."/>
            <person name="Gamble T."/>
        </authorList>
    </citation>
    <scope>NUCLEOTIDE SEQUENCE</scope>
    <source>
        <strain evidence="1">TG3544</strain>
    </source>
</reference>
<keyword evidence="2" id="KW-1185">Reference proteome</keyword>
<organism evidence="1 2">
    <name type="scientific">Sphaerodactylus townsendi</name>
    <dbReference type="NCBI Taxonomy" id="933632"/>
    <lineage>
        <taxon>Eukaryota</taxon>
        <taxon>Metazoa</taxon>
        <taxon>Chordata</taxon>
        <taxon>Craniata</taxon>
        <taxon>Vertebrata</taxon>
        <taxon>Euteleostomi</taxon>
        <taxon>Lepidosauria</taxon>
        <taxon>Squamata</taxon>
        <taxon>Bifurcata</taxon>
        <taxon>Gekkota</taxon>
        <taxon>Sphaerodactylidae</taxon>
        <taxon>Sphaerodactylus</taxon>
    </lineage>
</organism>
<protein>
    <submittedName>
        <fullName evidence="1">Uncharacterized protein</fullName>
    </submittedName>
</protein>
<gene>
    <name evidence="1" type="ORF">K3G42_002270</name>
</gene>
<proteinExistence type="predicted"/>